<protein>
    <submittedName>
        <fullName evidence="1">Uncharacterized protein</fullName>
    </submittedName>
</protein>
<accession>A0A917NN03</accession>
<sequence length="177" mass="19878">MNVQEVMDALARRHPLPPLCPRKVWNPEISNAVLSFTDEALLADQGSSSKVAAMATRAGLLLWNDDLDACHRIAQQLDHPLGSYWHGLMHRREGDFSNAKYWFARVGEHPVYASVYQAACAVWPALAAWGRWRPERFIDEVAAVVRRSGEDSEQGLALRAIQVQEFSLLLAYGWAHA</sequence>
<name>A0A917NN03_9BACL</name>
<evidence type="ECO:0000313" key="2">
    <source>
        <dbReference type="Proteomes" id="UP000637695"/>
    </source>
</evidence>
<reference evidence="1" key="1">
    <citation type="journal article" date="2014" name="Int. J. Syst. Evol. Microbiol.">
        <title>Complete genome sequence of Corynebacterium casei LMG S-19264T (=DSM 44701T), isolated from a smear-ripened cheese.</title>
        <authorList>
            <consortium name="US DOE Joint Genome Institute (JGI-PGF)"/>
            <person name="Walter F."/>
            <person name="Albersmeier A."/>
            <person name="Kalinowski J."/>
            <person name="Ruckert C."/>
        </authorList>
    </citation>
    <scope>NUCLEOTIDE SEQUENCE</scope>
    <source>
        <strain evidence="1">JCM 18487</strain>
    </source>
</reference>
<proteinExistence type="predicted"/>
<keyword evidence="2" id="KW-1185">Reference proteome</keyword>
<evidence type="ECO:0000313" key="1">
    <source>
        <dbReference type="EMBL" id="GGJ12952.1"/>
    </source>
</evidence>
<comment type="caution">
    <text evidence="1">The sequence shown here is derived from an EMBL/GenBank/DDBJ whole genome shotgun (WGS) entry which is preliminary data.</text>
</comment>
<gene>
    <name evidence="1" type="ORF">GCM10010885_22820</name>
</gene>
<dbReference type="RefSeq" id="WP_188883232.1">
    <property type="nucleotide sequence ID" value="NZ_BMOY01000049.1"/>
</dbReference>
<reference evidence="1" key="2">
    <citation type="submission" date="2020-09" db="EMBL/GenBank/DDBJ databases">
        <authorList>
            <person name="Sun Q."/>
            <person name="Ohkuma M."/>
        </authorList>
    </citation>
    <scope>NUCLEOTIDE SEQUENCE</scope>
    <source>
        <strain evidence="1">JCM 18487</strain>
    </source>
</reference>
<dbReference type="Proteomes" id="UP000637695">
    <property type="component" value="Unassembled WGS sequence"/>
</dbReference>
<organism evidence="1 2">
    <name type="scientific">Alicyclobacillus cellulosilyticus</name>
    <dbReference type="NCBI Taxonomy" id="1003997"/>
    <lineage>
        <taxon>Bacteria</taxon>
        <taxon>Bacillati</taxon>
        <taxon>Bacillota</taxon>
        <taxon>Bacilli</taxon>
        <taxon>Bacillales</taxon>
        <taxon>Alicyclobacillaceae</taxon>
        <taxon>Alicyclobacillus</taxon>
    </lineage>
</organism>
<dbReference type="AlphaFoldDB" id="A0A917NN03"/>
<dbReference type="EMBL" id="BMOY01000049">
    <property type="protein sequence ID" value="GGJ12952.1"/>
    <property type="molecule type" value="Genomic_DNA"/>
</dbReference>